<sequence>MTVPAASMVSPASAALVHGVGDRALTWIDAHRDHFRLTPEDRATGSAMIERLKPIGELAVNMQVLFREGVAGSRQRTRAGQLLDFTWRELLDGGNVLAALQHDEPHSPVPLEVYAHFHELGHRHPGLEAALEAARRTTTWTTLEMVPNRRLGVLNAERKLGLAPSADFDQALERTWLGQLPEPWTVQLHIAYDITHTVFHLTDWGEAPDRIPPAIADYLSRYLPAWMEDWAELEHWDLLGELLIVDACLPRPTLDARLWQRYAAAQAANGAMPIHHAMPQGDAAEVFDQVHHPTLVAAFASAMATSRVLSGDAR</sequence>
<accession>A0ABQ2UZI2</accession>
<evidence type="ECO:0000313" key="3">
    <source>
        <dbReference type="Proteomes" id="UP000654471"/>
    </source>
</evidence>
<dbReference type="EMBL" id="BMRP01000008">
    <property type="protein sequence ID" value="GGU61716.1"/>
    <property type="molecule type" value="Genomic_DNA"/>
</dbReference>
<organism evidence="2 3">
    <name type="scientific">Streptomyces albospinus</name>
    <dbReference type="NCBI Taxonomy" id="285515"/>
    <lineage>
        <taxon>Bacteria</taxon>
        <taxon>Bacillati</taxon>
        <taxon>Actinomycetota</taxon>
        <taxon>Actinomycetes</taxon>
        <taxon>Kitasatosporales</taxon>
        <taxon>Streptomycetaceae</taxon>
        <taxon>Streptomyces</taxon>
    </lineage>
</organism>
<comment type="caution">
    <text evidence="2">The sequence shown here is derived from an EMBL/GenBank/DDBJ whole genome shotgun (WGS) entry which is preliminary data.</text>
</comment>
<gene>
    <name evidence="2" type="ORF">GCM10010211_28420</name>
</gene>
<reference evidence="3" key="1">
    <citation type="journal article" date="2019" name="Int. J. Syst. Evol. Microbiol.">
        <title>The Global Catalogue of Microorganisms (GCM) 10K type strain sequencing project: providing services to taxonomists for standard genome sequencing and annotation.</title>
        <authorList>
            <consortium name="The Broad Institute Genomics Platform"/>
            <consortium name="The Broad Institute Genome Sequencing Center for Infectious Disease"/>
            <person name="Wu L."/>
            <person name="Ma J."/>
        </authorList>
    </citation>
    <scope>NUCLEOTIDE SEQUENCE [LARGE SCALE GENOMIC DNA]</scope>
    <source>
        <strain evidence="3">JCM 3399</strain>
    </source>
</reference>
<feature type="domain" description="DUF6895" evidence="1">
    <location>
        <begin position="22"/>
        <end position="302"/>
    </location>
</feature>
<dbReference type="Pfam" id="PF21836">
    <property type="entry name" value="DUF6895"/>
    <property type="match status" value="1"/>
</dbReference>
<dbReference type="InterPro" id="IPR054190">
    <property type="entry name" value="DUF6895"/>
</dbReference>
<protein>
    <recommendedName>
        <fullName evidence="1">DUF6895 domain-containing protein</fullName>
    </recommendedName>
</protein>
<keyword evidence="3" id="KW-1185">Reference proteome</keyword>
<proteinExistence type="predicted"/>
<evidence type="ECO:0000259" key="1">
    <source>
        <dbReference type="Pfam" id="PF21836"/>
    </source>
</evidence>
<name>A0ABQ2UZI2_9ACTN</name>
<evidence type="ECO:0000313" key="2">
    <source>
        <dbReference type="EMBL" id="GGU61716.1"/>
    </source>
</evidence>
<dbReference type="Proteomes" id="UP000654471">
    <property type="component" value="Unassembled WGS sequence"/>
</dbReference>